<dbReference type="KEGG" id="salc:C2138_08120"/>
<dbReference type="InterPro" id="IPR041581">
    <property type="entry name" value="Glyoxalase_6"/>
</dbReference>
<dbReference type="RefSeq" id="WP_108516942.1">
    <property type="nucleotide sequence ID" value="NZ_CP026951.1"/>
</dbReference>
<dbReference type="InterPro" id="IPR036428">
    <property type="entry name" value="PCD_sf"/>
</dbReference>
<dbReference type="SUPFAM" id="SSF54593">
    <property type="entry name" value="Glyoxalase/Bleomycin resistance protein/Dihydroxybiphenyl dioxygenase"/>
    <property type="match status" value="1"/>
</dbReference>
<evidence type="ECO:0000313" key="7">
    <source>
        <dbReference type="EMBL" id="PWB96953.1"/>
    </source>
</evidence>
<evidence type="ECO:0000256" key="4">
    <source>
        <dbReference type="ARBA" id="ARBA00021735"/>
    </source>
</evidence>
<dbReference type="InterPro" id="IPR029068">
    <property type="entry name" value="Glyas_Bleomycin-R_OHBP_Dase"/>
</dbReference>
<dbReference type="GO" id="GO:0006729">
    <property type="term" value="P:tetrahydrobiopterin biosynthetic process"/>
    <property type="evidence" value="ECO:0007669"/>
    <property type="project" value="InterPro"/>
</dbReference>
<dbReference type="SUPFAM" id="SSF55248">
    <property type="entry name" value="PCD-like"/>
    <property type="match status" value="1"/>
</dbReference>
<evidence type="ECO:0000313" key="8">
    <source>
        <dbReference type="Proteomes" id="UP000244978"/>
    </source>
</evidence>
<evidence type="ECO:0000256" key="1">
    <source>
        <dbReference type="ARBA" id="ARBA00001554"/>
    </source>
</evidence>
<reference evidence="8" key="1">
    <citation type="submission" date="2018-04" db="EMBL/GenBank/DDBJ databases">
        <authorList>
            <person name="Liu S."/>
            <person name="Wang Z."/>
            <person name="Li J."/>
        </authorList>
    </citation>
    <scope>NUCLEOTIDE SEQUENCE [LARGE SCALE GENOMIC DNA]</scope>
    <source>
        <strain evidence="8">S1194</strain>
    </source>
</reference>
<comment type="caution">
    <text evidence="7">The sequence shown here is derived from an EMBL/GenBank/DDBJ whole genome shotgun (WGS) entry which is preliminary data.</text>
</comment>
<gene>
    <name evidence="7" type="ORF">DF220_03210</name>
</gene>
<dbReference type="PANTHER" id="PTHR35908:SF1">
    <property type="entry name" value="CONSERVED PROTEIN"/>
    <property type="match status" value="1"/>
</dbReference>
<evidence type="ECO:0000256" key="5">
    <source>
        <dbReference type="ARBA" id="ARBA00023239"/>
    </source>
</evidence>
<dbReference type="EMBL" id="QEEX01000001">
    <property type="protein sequence ID" value="PWB96953.1"/>
    <property type="molecule type" value="Genomic_DNA"/>
</dbReference>
<evidence type="ECO:0000259" key="6">
    <source>
        <dbReference type="Pfam" id="PF18029"/>
    </source>
</evidence>
<sequence length="224" mass="24055">MSEVSVDPHKLLTPEMTAEDLAGTAFEHLAGALRANYTTPDFVTAAAIVTRAGEIAESLNHHPDMKLGWGRAEFVLTSHDSGGVTSRDVQLARDIHSLAVHVGGEPADHIPSVYEIAIDTTEPGNLRPFWKAVLDYVDVDGGDSSSLVDPRGDGPKVWFQSMDAARTERNRMHVDVYVPAHNAEARLAAALAAGGALITDEFAPDWWVLADIEGNEVCICTSAD</sequence>
<dbReference type="EC" id="4.2.1.96" evidence="3"/>
<dbReference type="Gene3D" id="3.30.1360.20">
    <property type="entry name" value="Transcriptional coactivator/pterin dehydratase"/>
    <property type="match status" value="1"/>
</dbReference>
<comment type="similarity">
    <text evidence="2">Belongs to the pterin-4-alpha-carbinolamine dehydratase family.</text>
</comment>
<dbReference type="GO" id="GO:0008124">
    <property type="term" value="F:4-alpha-hydroxytetrahydrobiopterin dehydratase activity"/>
    <property type="evidence" value="ECO:0007669"/>
    <property type="project" value="UniProtKB-EC"/>
</dbReference>
<keyword evidence="8" id="KW-1185">Reference proteome</keyword>
<accession>A0A2U1SZI9</accession>
<keyword evidence="5" id="KW-0456">Lyase</keyword>
<organism evidence="7 8">
    <name type="scientific">Homoserinimonas hongtaonis</name>
    <dbReference type="NCBI Taxonomy" id="2079791"/>
    <lineage>
        <taxon>Bacteria</taxon>
        <taxon>Bacillati</taxon>
        <taxon>Actinomycetota</taxon>
        <taxon>Actinomycetes</taxon>
        <taxon>Micrococcales</taxon>
        <taxon>Microbacteriaceae</taxon>
        <taxon>Homoserinimonas</taxon>
    </lineage>
</organism>
<evidence type="ECO:0000256" key="2">
    <source>
        <dbReference type="ARBA" id="ARBA00006472"/>
    </source>
</evidence>
<dbReference type="PANTHER" id="PTHR35908">
    <property type="entry name" value="HYPOTHETICAL FUSION PROTEIN"/>
    <property type="match status" value="1"/>
</dbReference>
<dbReference type="AlphaFoldDB" id="A0A2U1SZI9"/>
<dbReference type="Pfam" id="PF01329">
    <property type="entry name" value="Pterin_4a"/>
    <property type="match status" value="1"/>
</dbReference>
<dbReference type="Gene3D" id="3.10.180.10">
    <property type="entry name" value="2,3-Dihydroxybiphenyl 1,2-Dioxygenase, domain 1"/>
    <property type="match status" value="1"/>
</dbReference>
<comment type="catalytic activity">
    <reaction evidence="1">
        <text>(4aS,6R)-4a-hydroxy-L-erythro-5,6,7,8-tetrahydrobiopterin = (6R)-L-erythro-6,7-dihydrobiopterin + H2O</text>
        <dbReference type="Rhea" id="RHEA:11920"/>
        <dbReference type="ChEBI" id="CHEBI:15377"/>
        <dbReference type="ChEBI" id="CHEBI:15642"/>
        <dbReference type="ChEBI" id="CHEBI:43120"/>
        <dbReference type="EC" id="4.2.1.96"/>
    </reaction>
</comment>
<dbReference type="OrthoDB" id="15077at2"/>
<dbReference type="Proteomes" id="UP000244978">
    <property type="component" value="Unassembled WGS sequence"/>
</dbReference>
<proteinExistence type="inferred from homology"/>
<name>A0A2U1SZI9_9MICO</name>
<dbReference type="Pfam" id="PF18029">
    <property type="entry name" value="Glyoxalase_6"/>
    <property type="match status" value="1"/>
</dbReference>
<dbReference type="InterPro" id="IPR001533">
    <property type="entry name" value="Pterin_deHydtase"/>
</dbReference>
<protein>
    <recommendedName>
        <fullName evidence="4">Putative pterin-4-alpha-carbinolamine dehydratase</fullName>
        <ecNumber evidence="3">4.2.1.96</ecNumber>
    </recommendedName>
</protein>
<dbReference type="CDD" id="cd00488">
    <property type="entry name" value="PCD_DCoH"/>
    <property type="match status" value="1"/>
</dbReference>
<feature type="domain" description="Glyoxalase-like" evidence="6">
    <location>
        <begin position="116"/>
        <end position="220"/>
    </location>
</feature>
<evidence type="ECO:0000256" key="3">
    <source>
        <dbReference type="ARBA" id="ARBA00013252"/>
    </source>
</evidence>